<dbReference type="SUPFAM" id="SSF53649">
    <property type="entry name" value="Alkaline phosphatase-like"/>
    <property type="match status" value="1"/>
</dbReference>
<evidence type="ECO:0000256" key="4">
    <source>
        <dbReference type="ARBA" id="ARBA00022837"/>
    </source>
</evidence>
<gene>
    <name evidence="7" type="ORF">I5M32_13855</name>
</gene>
<dbReference type="InterPro" id="IPR050738">
    <property type="entry name" value="Sulfatase"/>
</dbReference>
<evidence type="ECO:0000256" key="2">
    <source>
        <dbReference type="ARBA" id="ARBA00022723"/>
    </source>
</evidence>
<dbReference type="EMBL" id="JAEHFY010000021">
    <property type="protein sequence ID" value="MBK0384049.1"/>
    <property type="molecule type" value="Genomic_DNA"/>
</dbReference>
<evidence type="ECO:0000256" key="3">
    <source>
        <dbReference type="ARBA" id="ARBA00022801"/>
    </source>
</evidence>
<organism evidence="7 8">
    <name type="scientific">Pedobacter segetis</name>
    <dbReference type="NCBI Taxonomy" id="2793069"/>
    <lineage>
        <taxon>Bacteria</taxon>
        <taxon>Pseudomonadati</taxon>
        <taxon>Bacteroidota</taxon>
        <taxon>Sphingobacteriia</taxon>
        <taxon>Sphingobacteriales</taxon>
        <taxon>Sphingobacteriaceae</taxon>
        <taxon>Pedobacter</taxon>
    </lineage>
</organism>
<protein>
    <submittedName>
        <fullName evidence="7">Arylsulfatase</fullName>
    </submittedName>
</protein>
<evidence type="ECO:0000313" key="8">
    <source>
        <dbReference type="Proteomes" id="UP000660024"/>
    </source>
</evidence>
<dbReference type="Gene3D" id="3.40.720.10">
    <property type="entry name" value="Alkaline Phosphatase, subunit A"/>
    <property type="match status" value="1"/>
</dbReference>
<evidence type="ECO:0000256" key="1">
    <source>
        <dbReference type="ARBA" id="ARBA00008779"/>
    </source>
</evidence>
<evidence type="ECO:0000259" key="6">
    <source>
        <dbReference type="Pfam" id="PF00884"/>
    </source>
</evidence>
<comment type="similarity">
    <text evidence="1">Belongs to the sulfatase family.</text>
</comment>
<dbReference type="Proteomes" id="UP000660024">
    <property type="component" value="Unassembled WGS sequence"/>
</dbReference>
<accession>A0ABS1BMC0</accession>
<comment type="caution">
    <text evidence="7">The sequence shown here is derived from an EMBL/GenBank/DDBJ whole genome shotgun (WGS) entry which is preliminary data.</text>
</comment>
<dbReference type="PROSITE" id="PS00523">
    <property type="entry name" value="SULFATASE_1"/>
    <property type="match status" value="1"/>
</dbReference>
<feature type="chain" id="PRO_5047328619" evidence="5">
    <location>
        <begin position="20"/>
        <end position="486"/>
    </location>
</feature>
<dbReference type="InterPro" id="IPR017850">
    <property type="entry name" value="Alkaline_phosphatase_core_sf"/>
</dbReference>
<dbReference type="PANTHER" id="PTHR42693:SF53">
    <property type="entry name" value="ENDO-4-O-SULFATASE"/>
    <property type="match status" value="1"/>
</dbReference>
<dbReference type="Gene3D" id="3.30.1120.10">
    <property type="match status" value="1"/>
</dbReference>
<keyword evidence="8" id="KW-1185">Reference proteome</keyword>
<keyword evidence="3" id="KW-0378">Hydrolase</keyword>
<dbReference type="InterPro" id="IPR024607">
    <property type="entry name" value="Sulfatase_CS"/>
</dbReference>
<dbReference type="CDD" id="cd16145">
    <property type="entry name" value="ARS_like"/>
    <property type="match status" value="1"/>
</dbReference>
<keyword evidence="4" id="KW-0106">Calcium</keyword>
<reference evidence="7 8" key="1">
    <citation type="submission" date="2020-12" db="EMBL/GenBank/DDBJ databases">
        <title>Bacterial novel species Pedobacter sp. SD-b isolated from soil.</title>
        <authorList>
            <person name="Jung H.-Y."/>
        </authorList>
    </citation>
    <scope>NUCLEOTIDE SEQUENCE [LARGE SCALE GENOMIC DNA]</scope>
    <source>
        <strain evidence="7 8">SD-b</strain>
    </source>
</reference>
<dbReference type="PANTHER" id="PTHR42693">
    <property type="entry name" value="ARYLSULFATASE FAMILY MEMBER"/>
    <property type="match status" value="1"/>
</dbReference>
<proteinExistence type="inferred from homology"/>
<evidence type="ECO:0000313" key="7">
    <source>
        <dbReference type="EMBL" id="MBK0384049.1"/>
    </source>
</evidence>
<keyword evidence="5" id="KW-0732">Signal</keyword>
<feature type="signal peptide" evidence="5">
    <location>
        <begin position="1"/>
        <end position="19"/>
    </location>
</feature>
<keyword evidence="2" id="KW-0479">Metal-binding</keyword>
<dbReference type="RefSeq" id="WP_200587399.1">
    <property type="nucleotide sequence ID" value="NZ_JAEHFY010000021.1"/>
</dbReference>
<feature type="domain" description="Sulfatase N-terminal" evidence="6">
    <location>
        <begin position="23"/>
        <end position="370"/>
    </location>
</feature>
<sequence length="486" mass="54149">MKKLTLIFLFSFYVLNGIAQNKPNIVYILCDDMGYGDLSCYGQKDFATPTIDSIAKSGMRFTQHYAGSPVCAPSRASLMTGRDPAHCRVRGNYEVGPDGFGAGLELLPSDVTLGEVAKMAGYHTAVIGKWGMGMEESTGAPNKQGFDLMYGFLNQAHAHYQFPDYLWRNNKKEYIKENSGGKNGAFSNDIFTKEAIKYVSEQKKGKPFFLYLAYVTPHAEMIVPDDSIFRSFVGKFPEIPFTKGKQGTNGENDFGAYRSQKYPAAAYAAMVVRIDRDVAKVIAQLKKQGLDKNTVIMFSSDNGSHKEGGSNPAYHKSNGDLRGAKRDVYEGGIREPFIVSWPGVVKPGQVSNQISAFWDIMPTFADIFGVDLKKEKVVTDGFSLMPTLTDNTSAQKQHPFLYWEFHENKTSDQAVRKGDWKAVRHDPDAKGVELYNLKTDISESKDVSSKYPQIAADLKHIMDTARTPNPYFPLKRSSDLKINKPN</sequence>
<evidence type="ECO:0000256" key="5">
    <source>
        <dbReference type="SAM" id="SignalP"/>
    </source>
</evidence>
<name>A0ABS1BMC0_9SPHI</name>
<dbReference type="Pfam" id="PF00884">
    <property type="entry name" value="Sulfatase"/>
    <property type="match status" value="1"/>
</dbReference>
<dbReference type="InterPro" id="IPR000917">
    <property type="entry name" value="Sulfatase_N"/>
</dbReference>